<dbReference type="PIRSF" id="PIRSF000887">
    <property type="entry name" value="Pesterase_MJ0037"/>
    <property type="match status" value="1"/>
</dbReference>
<organism evidence="1 2">
    <name type="scientific">Polaribacter porphyrae</name>
    <dbReference type="NCBI Taxonomy" id="1137780"/>
    <lineage>
        <taxon>Bacteria</taxon>
        <taxon>Pseudomonadati</taxon>
        <taxon>Bacteroidota</taxon>
        <taxon>Flavobacteriia</taxon>
        <taxon>Flavobacteriales</taxon>
        <taxon>Flavobacteriaceae</taxon>
    </lineage>
</organism>
<dbReference type="EMBL" id="MSCN01000001">
    <property type="protein sequence ID" value="PQJ80318.1"/>
    <property type="molecule type" value="Genomic_DNA"/>
</dbReference>
<dbReference type="Proteomes" id="UP000238882">
    <property type="component" value="Unassembled WGS sequence"/>
</dbReference>
<gene>
    <name evidence="1" type="ORF">BTO18_14545</name>
</gene>
<dbReference type="InterPro" id="IPR024173">
    <property type="entry name" value="Pesterase_MJ0037-like"/>
</dbReference>
<dbReference type="AlphaFoldDB" id="A0A2S7WRU0"/>
<evidence type="ECO:0000313" key="2">
    <source>
        <dbReference type="Proteomes" id="UP000238882"/>
    </source>
</evidence>
<dbReference type="PANTHER" id="PTHR39323">
    <property type="entry name" value="BLR1149 PROTEIN"/>
    <property type="match status" value="1"/>
</dbReference>
<dbReference type="InterPro" id="IPR029052">
    <property type="entry name" value="Metallo-depent_PP-like"/>
</dbReference>
<name>A0A2S7WRU0_9FLAO</name>
<dbReference type="InterPro" id="IPR026336">
    <property type="entry name" value="PdeM-like"/>
</dbReference>
<dbReference type="OrthoDB" id="9795838at2"/>
<sequence length="220" mass="25240">MTQNSKIVTHKILCNNEVLELTNQRVIFWKSQSSLILSDLHIGKSAHFQKSGIPIPSSILAKDLERLLELIHHFKANELIVVGDLFHASYNSDLDEFKDWLTQFNNLKIKLIKGNHDRLKTIVYEDFGIEVFHKDLQIYSLKFVHDFKKTDKNAFTISGHTHPGVSIKGKGKQRIKLPCFQVTESQLILPAFSLFTGLNTKDCPKNCTNYCFTEDGFFEV</sequence>
<dbReference type="RefSeq" id="WP_105016916.1">
    <property type="nucleotide sequence ID" value="NZ_MSCN01000001.1"/>
</dbReference>
<dbReference type="PANTHER" id="PTHR39323:SF1">
    <property type="entry name" value="BLR1149 PROTEIN"/>
    <property type="match status" value="1"/>
</dbReference>
<dbReference type="Gene3D" id="3.60.21.10">
    <property type="match status" value="1"/>
</dbReference>
<keyword evidence="2" id="KW-1185">Reference proteome</keyword>
<dbReference type="NCBIfam" id="TIGR04123">
    <property type="entry name" value="P_estr_lig_assc"/>
    <property type="match status" value="1"/>
</dbReference>
<evidence type="ECO:0000313" key="1">
    <source>
        <dbReference type="EMBL" id="PQJ80318.1"/>
    </source>
</evidence>
<comment type="caution">
    <text evidence="1">The sequence shown here is derived from an EMBL/GenBank/DDBJ whole genome shotgun (WGS) entry which is preliminary data.</text>
</comment>
<protein>
    <submittedName>
        <fullName evidence="1">Phosphoesterase</fullName>
    </submittedName>
</protein>
<accession>A0A2S7WRU0</accession>
<proteinExistence type="predicted"/>
<reference evidence="1 2" key="1">
    <citation type="submission" date="2016-12" db="EMBL/GenBank/DDBJ databases">
        <title>Trade-off between light-utilization and light-protection in marine flavobacteria.</title>
        <authorList>
            <person name="Kumagai Y."/>
            <person name="Yoshizawa S."/>
            <person name="Kogure K."/>
            <person name="Iwasaki W."/>
        </authorList>
    </citation>
    <scope>NUCLEOTIDE SEQUENCE [LARGE SCALE GENOMIC DNA]</scope>
    <source>
        <strain evidence="1 2">NBRC 108759</strain>
    </source>
</reference>
<dbReference type="SUPFAM" id="SSF56300">
    <property type="entry name" value="Metallo-dependent phosphatases"/>
    <property type="match status" value="1"/>
</dbReference>